<proteinExistence type="predicted"/>
<organism evidence="1">
    <name type="scientific">Onchocerca flexuosa</name>
    <dbReference type="NCBI Taxonomy" id="387005"/>
    <lineage>
        <taxon>Eukaryota</taxon>
        <taxon>Metazoa</taxon>
        <taxon>Ecdysozoa</taxon>
        <taxon>Nematoda</taxon>
        <taxon>Chromadorea</taxon>
        <taxon>Rhabditida</taxon>
        <taxon>Spirurina</taxon>
        <taxon>Spiruromorpha</taxon>
        <taxon>Filarioidea</taxon>
        <taxon>Onchocercidae</taxon>
        <taxon>Onchocerca</taxon>
    </lineage>
</organism>
<accession>A0A183H5E1</accession>
<dbReference type="AlphaFoldDB" id="A0A183H5E1"/>
<name>A0A183H5E1_9BILA</name>
<protein>
    <submittedName>
        <fullName evidence="1">DUF4806 domain-containing protein</fullName>
    </submittedName>
</protein>
<sequence length="86" mass="9809">LSYVLKDEQLNKYNHQKLIFLVITGLPAKSCRNICKSSLFSPIDNVPHTAPPNDQKSINFSFDFSDESDIDNRLTTEAPLFFYAIL</sequence>
<reference evidence="1" key="1">
    <citation type="submission" date="2016-06" db="UniProtKB">
        <authorList>
            <consortium name="WormBaseParasite"/>
        </authorList>
    </citation>
    <scope>IDENTIFICATION</scope>
</reference>
<dbReference type="WBParaSite" id="OFLC_0000270001-mRNA-1">
    <property type="protein sequence ID" value="OFLC_0000270001-mRNA-1"/>
    <property type="gene ID" value="OFLC_0000270001"/>
</dbReference>
<evidence type="ECO:0000313" key="1">
    <source>
        <dbReference type="WBParaSite" id="OFLC_0000270001-mRNA-1"/>
    </source>
</evidence>